<dbReference type="InterPro" id="IPR047055">
    <property type="entry name" value="MotA-like"/>
</dbReference>
<dbReference type="AlphaFoldDB" id="A0A7R8X205"/>
<accession>A0A7R8X205</accession>
<dbReference type="OrthoDB" id="8300166at2759"/>
<reference evidence="7" key="1">
    <citation type="submission" date="2020-11" db="EMBL/GenBank/DDBJ databases">
        <authorList>
            <person name="Tran Van P."/>
        </authorList>
    </citation>
    <scope>NUCLEOTIDE SEQUENCE</scope>
</reference>
<evidence type="ECO:0000256" key="2">
    <source>
        <dbReference type="ARBA" id="ARBA00022475"/>
    </source>
</evidence>
<proteinExistence type="predicted"/>
<protein>
    <recommendedName>
        <fullName evidence="6">MotA/TolQ/ExbB proton channel domain-containing protein</fullName>
    </recommendedName>
</protein>
<dbReference type="GO" id="GO:0005886">
    <property type="term" value="C:plasma membrane"/>
    <property type="evidence" value="ECO:0007669"/>
    <property type="project" value="UniProtKB-SubCell"/>
</dbReference>
<keyword evidence="5" id="KW-0472">Membrane</keyword>
<dbReference type="Pfam" id="PF01618">
    <property type="entry name" value="MotA_ExbB"/>
    <property type="match status" value="1"/>
</dbReference>
<organism evidence="7">
    <name type="scientific">Cyprideis torosa</name>
    <dbReference type="NCBI Taxonomy" id="163714"/>
    <lineage>
        <taxon>Eukaryota</taxon>
        <taxon>Metazoa</taxon>
        <taxon>Ecdysozoa</taxon>
        <taxon>Arthropoda</taxon>
        <taxon>Crustacea</taxon>
        <taxon>Oligostraca</taxon>
        <taxon>Ostracoda</taxon>
        <taxon>Podocopa</taxon>
        <taxon>Podocopida</taxon>
        <taxon>Cytherocopina</taxon>
        <taxon>Cytheroidea</taxon>
        <taxon>Cytherideidae</taxon>
        <taxon>Cyprideis</taxon>
    </lineage>
</organism>
<evidence type="ECO:0000256" key="5">
    <source>
        <dbReference type="ARBA" id="ARBA00023136"/>
    </source>
</evidence>
<evidence type="ECO:0000259" key="6">
    <source>
        <dbReference type="Pfam" id="PF01618"/>
    </source>
</evidence>
<keyword evidence="3" id="KW-0812">Transmembrane</keyword>
<dbReference type="InterPro" id="IPR002898">
    <property type="entry name" value="MotA_ExbB_proton_chnl"/>
</dbReference>
<sequence>MDEEIETIAYHEEHPGHAMQTMADGLPALGIVAAVLGVIKTMASINEPPAILGKMIGSALVGTFLGVWLSYGFVGPFANAMLARAHTEIIYYKCIKAGIIAFLNGAAPQVAVEFSRKLLPHDVQPSFLELEEKLNALPSAAATS</sequence>
<keyword evidence="4" id="KW-1133">Transmembrane helix</keyword>
<evidence type="ECO:0000256" key="3">
    <source>
        <dbReference type="ARBA" id="ARBA00022692"/>
    </source>
</evidence>
<keyword evidence="2" id="KW-1003">Cell membrane</keyword>
<name>A0A7R8X205_9CRUS</name>
<comment type="subcellular location">
    <subcellularLocation>
        <location evidence="1">Cell membrane</location>
        <topology evidence="1">Multi-pass membrane protein</topology>
    </subcellularLocation>
</comment>
<feature type="domain" description="MotA/TolQ/ExbB proton channel" evidence="6">
    <location>
        <begin position="1"/>
        <end position="90"/>
    </location>
</feature>
<evidence type="ECO:0000313" key="7">
    <source>
        <dbReference type="EMBL" id="CAD7239074.1"/>
    </source>
</evidence>
<dbReference type="EMBL" id="OB715180">
    <property type="protein sequence ID" value="CAD7239074.1"/>
    <property type="molecule type" value="Genomic_DNA"/>
</dbReference>
<evidence type="ECO:0000256" key="4">
    <source>
        <dbReference type="ARBA" id="ARBA00022989"/>
    </source>
</evidence>
<dbReference type="PANTHER" id="PTHR30433">
    <property type="entry name" value="CHEMOTAXIS PROTEIN MOTA"/>
    <property type="match status" value="1"/>
</dbReference>
<dbReference type="PANTHER" id="PTHR30433:SF4">
    <property type="entry name" value="MOTILITY PROTEIN A"/>
    <property type="match status" value="1"/>
</dbReference>
<dbReference type="GO" id="GO:0006935">
    <property type="term" value="P:chemotaxis"/>
    <property type="evidence" value="ECO:0007669"/>
    <property type="project" value="InterPro"/>
</dbReference>
<evidence type="ECO:0000256" key="1">
    <source>
        <dbReference type="ARBA" id="ARBA00004651"/>
    </source>
</evidence>
<gene>
    <name evidence="7" type="ORF">CTOB1V02_LOCUS16889</name>
</gene>